<keyword evidence="11" id="KW-0732">Signal</keyword>
<feature type="chain" id="PRO_5043462176" description="RING-type E3 ubiquitin transferase" evidence="11">
    <location>
        <begin position="28"/>
        <end position="1012"/>
    </location>
</feature>
<dbReference type="Pfam" id="PF11145">
    <property type="entry name" value="DUF2921"/>
    <property type="match status" value="1"/>
</dbReference>
<protein>
    <recommendedName>
        <fullName evidence="4">RING-type E3 ubiquitin transferase</fullName>
        <ecNumber evidence="4">2.3.2.27</ecNumber>
    </recommendedName>
</protein>
<evidence type="ECO:0000256" key="9">
    <source>
        <dbReference type="ARBA" id="ARBA00023136"/>
    </source>
</evidence>
<feature type="domain" description="DUF2921" evidence="13">
    <location>
        <begin position="46"/>
        <end position="266"/>
    </location>
</feature>
<comment type="pathway">
    <text evidence="3">Protein modification; protein ubiquitination.</text>
</comment>
<dbReference type="EC" id="2.3.2.27" evidence="4"/>
<sequence>MNTGKLAFNAMKNLATLFFFLCGLALSLDLGVKETPACNHERHDEVEKHCKSVLSSAAELSSDTLRFTRMKEQLQFVNGDWWQDGGKYPLLPFKNGCRVFSVNRFYRNPNFIPLKLISFWVTDIDLVHQTKRAVGVSGLVSMGITTDTSFEYCSSQHPHFKFWPGRSELILSFQGIYTESKKNGGERVLCLLGRGTLPARDQESGDPWHWAKDLNVNHHQLPLLQDDKVLLVLRYPMKNSLTSRVIQGEMRSLNMKSNDKYFDDIHILSQLGDMNYDFASEKVVDKACGSYSYNDKLIKKNISMYRGSYFCEVLQEITRDQAFTILPNWRCNSTDEFCRKLGPFISVINSTDESFNDVGLYMQDVKCKTLGSNKNGFSVSVSAVFRAVLLSENRHAAWRRSALNNMTMVSEGIWNSSSGQLYMVGCVGLVDAEKISCDSRICLYIPILFTLEQRRILVGSISSVDDKPLYSPLSFEKLLRPTELWSQFRNSQPFYSYTKIASALAVLEKYEPFGFRTVAKKSLLHYLKWEDTETYELSESLLLEDLTLNVPALGSQASGFHVQMEIISVGSFFVWDLSRLNGANSDTEASYHVKPEVTEKKLLVNVSALLALSEQTSSNFSALSVEGIFDPLVRKMYLIGCRDIRSSPSWRVLHETMDLEDGLDCLIEVIVSYPPTTAPWFINPSAVISISSQRTEDDPFYFSPIKLETMPIMYRRQRQYILSRKIVEVILQILTLSVANACILSQIFYMNDKRESVPYISLVTLGVQSLGYTLPLVTRAEAHFIQRGSISYNESYDLGNNLWFIVKLQVVISLLLTLRLCQKVSKSRIKLLRQAPLELHRVPSDKSVLIATFLIHLVGYVAVPIVHTSRTAEMRVKSSMIPSRTSGSHMVQGWEKDLQEYVGLVQDLFLLPQVIGNLLWKIDCKPLRKFYFIGITLARLLPHIYDFVNPSMDFYSTFGDIAIPLIAFILAVIVYVQQQLNYEKLSRALIVRQVRLLPRASKVYQRSPSKSL</sequence>
<keyword evidence="6 10" id="KW-0812">Transmembrane</keyword>
<dbReference type="Pfam" id="PF25333">
    <property type="entry name" value="DUF2921_N"/>
    <property type="match status" value="3"/>
</dbReference>
<dbReference type="InterPro" id="IPR057425">
    <property type="entry name" value="DUF2921_N"/>
</dbReference>
<evidence type="ECO:0000259" key="13">
    <source>
        <dbReference type="Pfam" id="PF25333"/>
    </source>
</evidence>
<keyword evidence="15" id="KW-1185">Reference proteome</keyword>
<feature type="domain" description="DUF2921" evidence="13">
    <location>
        <begin position="284"/>
        <end position="477"/>
    </location>
</feature>
<evidence type="ECO:0000256" key="2">
    <source>
        <dbReference type="ARBA" id="ARBA00004127"/>
    </source>
</evidence>
<evidence type="ECO:0000256" key="3">
    <source>
        <dbReference type="ARBA" id="ARBA00004906"/>
    </source>
</evidence>
<gene>
    <name evidence="14" type="ORF">SDJN03_12885</name>
</gene>
<dbReference type="GO" id="GO:0012505">
    <property type="term" value="C:endomembrane system"/>
    <property type="evidence" value="ECO:0007669"/>
    <property type="project" value="UniProtKB-SubCell"/>
</dbReference>
<comment type="caution">
    <text evidence="14">The sequence shown here is derived from an EMBL/GenBank/DDBJ whole genome shotgun (WGS) entry which is preliminary data.</text>
</comment>
<keyword evidence="7" id="KW-0833">Ubl conjugation pathway</keyword>
<dbReference type="InterPro" id="IPR021319">
    <property type="entry name" value="DUF2921"/>
</dbReference>
<dbReference type="GO" id="GO:0061630">
    <property type="term" value="F:ubiquitin protein ligase activity"/>
    <property type="evidence" value="ECO:0007669"/>
    <property type="project" value="UniProtKB-EC"/>
</dbReference>
<dbReference type="Proteomes" id="UP000685013">
    <property type="component" value="Chromosome 8"/>
</dbReference>
<evidence type="ECO:0000313" key="15">
    <source>
        <dbReference type="Proteomes" id="UP000685013"/>
    </source>
</evidence>
<accession>A0AAV6N7H1</accession>
<evidence type="ECO:0000256" key="10">
    <source>
        <dbReference type="SAM" id="Phobius"/>
    </source>
</evidence>
<feature type="transmembrane region" description="Helical" evidence="10">
    <location>
        <begin position="729"/>
        <end position="749"/>
    </location>
</feature>
<proteinExistence type="predicted"/>
<evidence type="ECO:0000313" key="14">
    <source>
        <dbReference type="EMBL" id="KAG6593409.1"/>
    </source>
</evidence>
<keyword evidence="9 10" id="KW-0472">Membrane</keyword>
<evidence type="ECO:0000256" key="11">
    <source>
        <dbReference type="SAM" id="SignalP"/>
    </source>
</evidence>
<reference evidence="14 15" key="1">
    <citation type="journal article" date="2021" name="Hortic Res">
        <title>The domestication of Cucurbita argyrosperma as revealed by the genome of its wild relative.</title>
        <authorList>
            <person name="Barrera-Redondo J."/>
            <person name="Sanchez-de la Vega G."/>
            <person name="Aguirre-Liguori J.A."/>
            <person name="Castellanos-Morales G."/>
            <person name="Gutierrez-Guerrero Y.T."/>
            <person name="Aguirre-Dugua X."/>
            <person name="Aguirre-Planter E."/>
            <person name="Tenaillon M.I."/>
            <person name="Lira-Saade R."/>
            <person name="Eguiarte L.E."/>
        </authorList>
    </citation>
    <scope>NUCLEOTIDE SEQUENCE [LARGE SCALE GENOMIC DNA]</scope>
    <source>
        <strain evidence="14">JBR-2021</strain>
    </source>
</reference>
<dbReference type="PANTHER" id="PTHR33389">
    <property type="entry name" value="FAMILY PROTEIN, PUTATIVE (DUF2921)-RELATED"/>
    <property type="match status" value="1"/>
</dbReference>
<keyword evidence="8 10" id="KW-1133">Transmembrane helix</keyword>
<keyword evidence="5" id="KW-0808">Transferase</keyword>
<evidence type="ECO:0000256" key="8">
    <source>
        <dbReference type="ARBA" id="ARBA00022989"/>
    </source>
</evidence>
<feature type="transmembrane region" description="Helical" evidence="10">
    <location>
        <begin position="802"/>
        <end position="821"/>
    </location>
</feature>
<feature type="domain" description="SWEET-like" evidence="12">
    <location>
        <begin position="718"/>
        <end position="983"/>
    </location>
</feature>
<feature type="transmembrane region" description="Helical" evidence="10">
    <location>
        <begin position="954"/>
        <end position="976"/>
    </location>
</feature>
<comment type="subcellular location">
    <subcellularLocation>
        <location evidence="2">Endomembrane system</location>
        <topology evidence="2">Multi-pass membrane protein</topology>
    </subcellularLocation>
</comment>
<feature type="domain" description="DUF2921" evidence="13">
    <location>
        <begin position="512"/>
        <end position="706"/>
    </location>
</feature>
<feature type="transmembrane region" description="Helical" evidence="10">
    <location>
        <begin position="756"/>
        <end position="774"/>
    </location>
</feature>
<feature type="signal peptide" evidence="11">
    <location>
        <begin position="1"/>
        <end position="27"/>
    </location>
</feature>
<evidence type="ECO:0000256" key="7">
    <source>
        <dbReference type="ARBA" id="ARBA00022786"/>
    </source>
</evidence>
<dbReference type="EMBL" id="JAGKQH010000008">
    <property type="protein sequence ID" value="KAG6593409.1"/>
    <property type="molecule type" value="Genomic_DNA"/>
</dbReference>
<evidence type="ECO:0000259" key="12">
    <source>
        <dbReference type="Pfam" id="PF11145"/>
    </source>
</evidence>
<evidence type="ECO:0000256" key="4">
    <source>
        <dbReference type="ARBA" id="ARBA00012483"/>
    </source>
</evidence>
<dbReference type="PANTHER" id="PTHR33389:SF4">
    <property type="entry name" value="PII, URIDYLYLTRANSFERASE (DUF2921)"/>
    <property type="match status" value="1"/>
</dbReference>
<evidence type="ECO:0000256" key="6">
    <source>
        <dbReference type="ARBA" id="ARBA00022692"/>
    </source>
</evidence>
<evidence type="ECO:0000256" key="5">
    <source>
        <dbReference type="ARBA" id="ARBA00022679"/>
    </source>
</evidence>
<organism evidence="14 15">
    <name type="scientific">Cucurbita argyrosperma subsp. sororia</name>
    <dbReference type="NCBI Taxonomy" id="37648"/>
    <lineage>
        <taxon>Eukaryota</taxon>
        <taxon>Viridiplantae</taxon>
        <taxon>Streptophyta</taxon>
        <taxon>Embryophyta</taxon>
        <taxon>Tracheophyta</taxon>
        <taxon>Spermatophyta</taxon>
        <taxon>Magnoliopsida</taxon>
        <taxon>eudicotyledons</taxon>
        <taxon>Gunneridae</taxon>
        <taxon>Pentapetalae</taxon>
        <taxon>rosids</taxon>
        <taxon>fabids</taxon>
        <taxon>Cucurbitales</taxon>
        <taxon>Cucurbitaceae</taxon>
        <taxon>Cucurbiteae</taxon>
        <taxon>Cucurbita</taxon>
    </lineage>
</organism>
<feature type="non-terminal residue" evidence="14">
    <location>
        <position position="1"/>
    </location>
</feature>
<comment type="catalytic activity">
    <reaction evidence="1">
        <text>S-ubiquitinyl-[E2 ubiquitin-conjugating enzyme]-L-cysteine + [acceptor protein]-L-lysine = [E2 ubiquitin-conjugating enzyme]-L-cysteine + N(6)-ubiquitinyl-[acceptor protein]-L-lysine.</text>
        <dbReference type="EC" id="2.3.2.27"/>
    </reaction>
</comment>
<feature type="transmembrane region" description="Helical" evidence="10">
    <location>
        <begin position="848"/>
        <end position="867"/>
    </location>
</feature>
<dbReference type="AlphaFoldDB" id="A0AAV6N7H1"/>
<name>A0AAV6N7H1_9ROSI</name>
<evidence type="ECO:0000256" key="1">
    <source>
        <dbReference type="ARBA" id="ARBA00000900"/>
    </source>
</evidence>